<evidence type="ECO:0000313" key="5">
    <source>
        <dbReference type="Proteomes" id="UP000266118"/>
    </source>
</evidence>
<evidence type="ECO:0000259" key="3">
    <source>
        <dbReference type="Pfam" id="PF22666"/>
    </source>
</evidence>
<dbReference type="PROSITE" id="PS51257">
    <property type="entry name" value="PROKAR_LIPOPROTEIN"/>
    <property type="match status" value="1"/>
</dbReference>
<dbReference type="Pfam" id="PF22666">
    <property type="entry name" value="Glyco_hydro_2_N2"/>
    <property type="match status" value="1"/>
</dbReference>
<dbReference type="AlphaFoldDB" id="A0A386HUQ8"/>
<dbReference type="Gene3D" id="2.60.120.260">
    <property type="entry name" value="Galactose-binding domain-like"/>
    <property type="match status" value="1"/>
</dbReference>
<keyword evidence="1" id="KW-0732">Signal</keyword>
<name>A0A386HUQ8_9BACT</name>
<dbReference type="Proteomes" id="UP000266118">
    <property type="component" value="Chromosome"/>
</dbReference>
<reference evidence="4 5" key="1">
    <citation type="submission" date="2018-09" db="EMBL/GenBank/DDBJ databases">
        <title>Arachidicoccus sp. nov., a bacterium isolated from soil.</title>
        <authorList>
            <person name="Weon H.-Y."/>
            <person name="Kwon S.-W."/>
            <person name="Lee S.A."/>
        </authorList>
    </citation>
    <scope>NUCLEOTIDE SEQUENCE [LARGE SCALE GENOMIC DNA]</scope>
    <source>
        <strain evidence="4 5">KIS59-12</strain>
    </source>
</reference>
<evidence type="ECO:0000256" key="1">
    <source>
        <dbReference type="ARBA" id="ARBA00022729"/>
    </source>
</evidence>
<organism evidence="4 5">
    <name type="scientific">Arachidicoccus soli</name>
    <dbReference type="NCBI Taxonomy" id="2341117"/>
    <lineage>
        <taxon>Bacteria</taxon>
        <taxon>Pseudomonadati</taxon>
        <taxon>Bacteroidota</taxon>
        <taxon>Chitinophagia</taxon>
        <taxon>Chitinophagales</taxon>
        <taxon>Chitinophagaceae</taxon>
        <taxon>Arachidicoccus</taxon>
    </lineage>
</organism>
<protein>
    <submittedName>
        <fullName evidence="4">Glycoside hydrolase family 2</fullName>
    </submittedName>
</protein>
<dbReference type="InterPro" id="IPR008979">
    <property type="entry name" value="Galactose-bd-like_sf"/>
</dbReference>
<accession>A0A386HUQ8</accession>
<gene>
    <name evidence="4" type="ORF">D6B99_07765</name>
</gene>
<keyword evidence="2 4" id="KW-0378">Hydrolase</keyword>
<proteinExistence type="predicted"/>
<dbReference type="PANTHER" id="PTHR43817:SF1">
    <property type="entry name" value="HYDROLASE, FAMILY 43, PUTATIVE (AFU_ORTHOLOGUE AFUA_3G01660)-RELATED"/>
    <property type="match status" value="1"/>
</dbReference>
<dbReference type="OrthoDB" id="9761519at2"/>
<feature type="domain" description="Beta-mannosidase-like galactose-binding" evidence="3">
    <location>
        <begin position="967"/>
        <end position="1033"/>
    </location>
</feature>
<dbReference type="PANTHER" id="PTHR43817">
    <property type="entry name" value="GLYCOSYL HYDROLASE"/>
    <property type="match status" value="1"/>
</dbReference>
<dbReference type="EMBL" id="CP032489">
    <property type="protein sequence ID" value="AYD49341.1"/>
    <property type="molecule type" value="Genomic_DNA"/>
</dbReference>
<dbReference type="Pfam" id="PF17132">
    <property type="entry name" value="Glyco_hydro_106"/>
    <property type="match status" value="1"/>
</dbReference>
<dbReference type="NCBIfam" id="NF045579">
    <property type="entry name" value="rhamnoside_JR"/>
    <property type="match status" value="1"/>
</dbReference>
<evidence type="ECO:0000313" key="4">
    <source>
        <dbReference type="EMBL" id="AYD49341.1"/>
    </source>
</evidence>
<dbReference type="KEGG" id="ark:D6B99_07765"/>
<dbReference type="GO" id="GO:0004553">
    <property type="term" value="F:hydrolase activity, hydrolyzing O-glycosyl compounds"/>
    <property type="evidence" value="ECO:0007669"/>
    <property type="project" value="UniProtKB-ARBA"/>
</dbReference>
<evidence type="ECO:0000256" key="2">
    <source>
        <dbReference type="ARBA" id="ARBA00022801"/>
    </source>
</evidence>
<keyword evidence="5" id="KW-1185">Reference proteome</keyword>
<dbReference type="InterPro" id="IPR054593">
    <property type="entry name" value="Beta-mannosidase-like_N2"/>
</dbReference>
<sequence>MKNLLITSILFLLLLVACNVKKPIISNENTSSINLEKNFNSPPDSVKPWIYWYWINDNISKKGITQDLETMAKVGIGEAFIGNIGLPGTPDGKVPFFSEGWWKLTKHAMHEGARTGVNIGLFNGPGWSQSGGPWIKPNQSMRYLVHKDWKVEGPKRFSQKLKMGYNDFQQVAVLAFPQPKDEDKIISNKTAKIHAAQIQNLQALFDNDPITSAAFPTGDKSVTIDISTESPFTARSLTLYPSGQPASMDCALEDFNQDKWQTVKKFTMDRSNPNLNVGPMPYGPVAISFPDVRSSKFRLVFSNIQGQAGLSDIHLSSAPKLDNYVEKQLGKMYPAPHPMWDAYEWPSQAEVNDKSMDIDPSAIINITKYLSKDSTLSWDVPKGNWIIESIGMTPTGVTNSPAVPAGTGLEVDKMNTKDITAHFNAFVGRVLDSISPEDKKAFKHVVADSYETGSENWTEGFDEDFKKRYGYDPKLWLPVLSGRIVRSADQSNRFLWDMRRLIATNIAYKYVGGLRKLSEAHGMQTWLENYGHWGFPSEFLMYGGQSNNISGEFWAEGDLGSIELRDASSAAHIYGKRQVWAESFTAGGLAFLRYPAMLKKRGDWAFTQGVNHTLLHVYIEQPYDSVPGMNAWFGTEFNRQNTWFGQSKVWMDYIRRCNYMLQRGKPVEDVCYYIGEDAPKMTGIEDPKLPEGYSFDWINAEVIENRLSVKNGNLVLPDGLSYRLMVLSPEKTMRPEVLKKIRDLVAAGATILGTPPTHSPSLENYPMADNEVKEMARKLWQHCDGKNLKAVKFGKGMVLRGMDMQTALDKLGVIPDVKIPHGAPLLYIHRKMADADIYFLTNQSDSIVEVSPAFRVTGKQPELWNAVTGTIRALPAFQQEKGKTIVPLKFQPSQSWFVVFRKTADSSSAQTIEDNFPDFKLVQQISGPWLVTFNNKMRGPAQPVIFERLTDWSKSDNDSIRYYSGTADYQKNFTIRQLPEGRQFFLNLGNVNILAHVKLNGIEIGGVWTAPWQINITGALRKGENKLEISVVNLWVNRLIGDSGLPMDQRKTWTPVNPYNTNSSLQPSGLLGPVTIQSVKYLK</sequence>
<dbReference type="SUPFAM" id="SSF49785">
    <property type="entry name" value="Galactose-binding domain-like"/>
    <property type="match status" value="1"/>
</dbReference>